<reference evidence="2 3" key="1">
    <citation type="submission" date="2015-07" db="EMBL/GenBank/DDBJ databases">
        <title>The genome of the fungus Escovopsis weberi, a specialized disease agent of ant agriculture.</title>
        <authorList>
            <person name="de Man T.J."/>
            <person name="Stajich J.E."/>
            <person name="Kubicek C.P."/>
            <person name="Chenthamara K."/>
            <person name="Atanasova L."/>
            <person name="Druzhinina I.S."/>
            <person name="Birnbaum S."/>
            <person name="Barribeau S.M."/>
            <person name="Teiling C."/>
            <person name="Suen G."/>
            <person name="Currie C."/>
            <person name="Gerardo N.M."/>
        </authorList>
    </citation>
    <scope>NUCLEOTIDE SEQUENCE [LARGE SCALE GENOMIC DNA]</scope>
</reference>
<evidence type="ECO:0000256" key="1">
    <source>
        <dbReference type="SAM" id="MobiDB-lite"/>
    </source>
</evidence>
<protein>
    <submittedName>
        <fullName evidence="2">Pentatricopeptide repeat-containing protein</fullName>
    </submittedName>
</protein>
<dbReference type="EMBL" id="LGSR01000008">
    <property type="protein sequence ID" value="KOS21584.1"/>
    <property type="molecule type" value="Genomic_DNA"/>
</dbReference>
<evidence type="ECO:0000313" key="2">
    <source>
        <dbReference type="EMBL" id="KOS21584.1"/>
    </source>
</evidence>
<feature type="region of interest" description="Disordered" evidence="1">
    <location>
        <begin position="627"/>
        <end position="663"/>
    </location>
</feature>
<dbReference type="InterPro" id="IPR011990">
    <property type="entry name" value="TPR-like_helical_dom_sf"/>
</dbReference>
<dbReference type="AlphaFoldDB" id="A0A0M8N6B9"/>
<accession>A0A0M8N6B9</accession>
<dbReference type="OrthoDB" id="185373at2759"/>
<dbReference type="Proteomes" id="UP000053831">
    <property type="component" value="Unassembled WGS sequence"/>
</dbReference>
<proteinExistence type="predicted"/>
<sequence>MTNVVGPNHARNEFFRNAYREATPAIRDEIEKKLSSPYTPAARDYPSTAASLESRKRAQSMARLQVAYDTIWGHFGSRVERFDETFRLLKAMTMKRDDMSKMAAMKIVLPRDWDIDVGSKRVEFLDSATGLVARLRMSADHRNPSAIILRGKSSVLAKAADELVRACPAVEVFQLGEVAAFGYEVKQLWPVIEDAPDGGASLPDGRVDTIWVHKEHEPYWIDQSYEKTPRPQEWTVDSLEAYITTLVFGRLRPHLAATLYNSDSVDADGVRIKLMLQALTDPAARAHITPGILKLAMAFMVRRGGHRAAADRLLKLAEEWGMPMDTDLFNIMLEGYAAKHDVGFFHKFLLKMQARYFHPNIRTWILFLQLVQKDMERRQVIVAMYDLSFFKDPATRRGIAKTMASHDAYVAFRAGKKLDTFMAEQVSRYGSDWFTTGCLDRILAEFFHFHDVKHPRHGDFKKLIERQSEDGQAVGISTVNLVLRHCVPSRNWTAALWALDEMARRRIEPDAQTYDLLIALAVASHSPGALGVAFFYAVLARGLRTSARARMHDILTKRNVAPFWRAHSPKIFAKRMGRYLRLIHRARKANAVAAAEFVILRECDGFRPVKSLAYSLGVALRTMDGPFHQQLNMSKPPAGPAGEDDPSTTLHHHHHHHHHQQWPVVKDMAIRLRAPDRDGEPVKMTVHLDACFVPQAMIKWHRRPEHDARRETVADDDVDEDEQTLAVAWQTMDGHDPAAH</sequence>
<feature type="compositionally biased region" description="Basic residues" evidence="1">
    <location>
        <begin position="650"/>
        <end position="660"/>
    </location>
</feature>
<dbReference type="Gene3D" id="1.25.40.10">
    <property type="entry name" value="Tetratricopeptide repeat domain"/>
    <property type="match status" value="2"/>
</dbReference>
<dbReference type="STRING" id="150374.A0A0M8N6B9"/>
<name>A0A0M8N6B9_ESCWE</name>
<evidence type="ECO:0000313" key="3">
    <source>
        <dbReference type="Proteomes" id="UP000053831"/>
    </source>
</evidence>
<comment type="caution">
    <text evidence="2">The sequence shown here is derived from an EMBL/GenBank/DDBJ whole genome shotgun (WGS) entry which is preliminary data.</text>
</comment>
<keyword evidence="3" id="KW-1185">Reference proteome</keyword>
<organism evidence="2 3">
    <name type="scientific">Escovopsis weberi</name>
    <dbReference type="NCBI Taxonomy" id="150374"/>
    <lineage>
        <taxon>Eukaryota</taxon>
        <taxon>Fungi</taxon>
        <taxon>Dikarya</taxon>
        <taxon>Ascomycota</taxon>
        <taxon>Pezizomycotina</taxon>
        <taxon>Sordariomycetes</taxon>
        <taxon>Hypocreomycetidae</taxon>
        <taxon>Hypocreales</taxon>
        <taxon>Hypocreaceae</taxon>
        <taxon>Escovopsis</taxon>
    </lineage>
</organism>
<gene>
    <name evidence="2" type="ORF">ESCO_005062</name>
</gene>